<comment type="caution">
    <text evidence="9">The sequence shown here is derived from an EMBL/GenBank/DDBJ whole genome shotgun (WGS) entry which is preliminary data.</text>
</comment>
<dbReference type="InterPro" id="IPR050297">
    <property type="entry name" value="LipidA_mod_glycosyltrf_83"/>
</dbReference>
<evidence type="ECO:0000313" key="10">
    <source>
        <dbReference type="Proteomes" id="UP001500909"/>
    </source>
</evidence>
<comment type="subcellular location">
    <subcellularLocation>
        <location evidence="1">Cell membrane</location>
        <topology evidence="1">Multi-pass membrane protein</topology>
    </subcellularLocation>
</comment>
<feature type="transmembrane region" description="Helical" evidence="8">
    <location>
        <begin position="47"/>
        <end position="65"/>
    </location>
</feature>
<protein>
    <recommendedName>
        <fullName evidence="11">Glycosyltransferase RgtA/B/C/D-like domain-containing protein</fullName>
    </recommendedName>
</protein>
<feature type="transmembrane region" description="Helical" evidence="8">
    <location>
        <begin position="186"/>
        <end position="219"/>
    </location>
</feature>
<keyword evidence="7 8" id="KW-0472">Membrane</keyword>
<dbReference type="PANTHER" id="PTHR33908">
    <property type="entry name" value="MANNOSYLTRANSFERASE YKCB-RELATED"/>
    <property type="match status" value="1"/>
</dbReference>
<evidence type="ECO:0000313" key="9">
    <source>
        <dbReference type="EMBL" id="GAA0443557.1"/>
    </source>
</evidence>
<dbReference type="Proteomes" id="UP001500909">
    <property type="component" value="Unassembled WGS sequence"/>
</dbReference>
<evidence type="ECO:0008006" key="11">
    <source>
        <dbReference type="Google" id="ProtNLM"/>
    </source>
</evidence>
<dbReference type="PANTHER" id="PTHR33908:SF3">
    <property type="entry name" value="UNDECAPRENYL PHOSPHATE-ALPHA-4-AMINO-4-DEOXY-L-ARABINOSE ARABINOSYL TRANSFERASE"/>
    <property type="match status" value="1"/>
</dbReference>
<evidence type="ECO:0000256" key="2">
    <source>
        <dbReference type="ARBA" id="ARBA00022475"/>
    </source>
</evidence>
<dbReference type="EMBL" id="BAAABY010000003">
    <property type="protein sequence ID" value="GAA0443557.1"/>
    <property type="molecule type" value="Genomic_DNA"/>
</dbReference>
<evidence type="ECO:0000256" key="3">
    <source>
        <dbReference type="ARBA" id="ARBA00022676"/>
    </source>
</evidence>
<evidence type="ECO:0000256" key="5">
    <source>
        <dbReference type="ARBA" id="ARBA00022692"/>
    </source>
</evidence>
<proteinExistence type="predicted"/>
<feature type="transmembrane region" description="Helical" evidence="8">
    <location>
        <begin position="231"/>
        <end position="253"/>
    </location>
</feature>
<name>A0ABN0ZD75_9ACTN</name>
<feature type="transmembrane region" description="Helical" evidence="8">
    <location>
        <begin position="265"/>
        <end position="285"/>
    </location>
</feature>
<reference evidence="9 10" key="1">
    <citation type="journal article" date="2019" name="Int. J. Syst. Evol. Microbiol.">
        <title>The Global Catalogue of Microorganisms (GCM) 10K type strain sequencing project: providing services to taxonomists for standard genome sequencing and annotation.</title>
        <authorList>
            <consortium name="The Broad Institute Genomics Platform"/>
            <consortium name="The Broad Institute Genome Sequencing Center for Infectious Disease"/>
            <person name="Wu L."/>
            <person name="Ma J."/>
        </authorList>
    </citation>
    <scope>NUCLEOTIDE SEQUENCE [LARGE SCALE GENOMIC DNA]</scope>
    <source>
        <strain evidence="9 10">JCM 4805</strain>
    </source>
</reference>
<keyword evidence="6 8" id="KW-1133">Transmembrane helix</keyword>
<evidence type="ECO:0000256" key="8">
    <source>
        <dbReference type="SAM" id="Phobius"/>
    </source>
</evidence>
<organism evidence="9 10">
    <name type="scientific">Streptomyces olivaceiscleroticus</name>
    <dbReference type="NCBI Taxonomy" id="68245"/>
    <lineage>
        <taxon>Bacteria</taxon>
        <taxon>Bacillati</taxon>
        <taxon>Actinomycetota</taxon>
        <taxon>Actinomycetes</taxon>
        <taxon>Kitasatosporales</taxon>
        <taxon>Streptomycetaceae</taxon>
        <taxon>Streptomyces</taxon>
    </lineage>
</organism>
<evidence type="ECO:0000256" key="7">
    <source>
        <dbReference type="ARBA" id="ARBA00023136"/>
    </source>
</evidence>
<gene>
    <name evidence="9" type="ORF">GCM10010361_04370</name>
</gene>
<keyword evidence="3" id="KW-0328">Glycosyltransferase</keyword>
<keyword evidence="2" id="KW-1003">Cell membrane</keyword>
<feature type="transmembrane region" description="Helical" evidence="8">
    <location>
        <begin position="347"/>
        <end position="367"/>
    </location>
</feature>
<keyword evidence="4" id="KW-0808">Transferase</keyword>
<feature type="transmembrane region" description="Helical" evidence="8">
    <location>
        <begin position="71"/>
        <end position="89"/>
    </location>
</feature>
<keyword evidence="5 8" id="KW-0812">Transmembrane</keyword>
<sequence length="539" mass="57301">MALVLGLWGIRRGGSIWRDEVVTYDMAHRSLPDLWHTLQHVDAVHGLYYLFMHGLFAVFGGGVTTLRLPSALAMTAAAAGVALLGARVAGRRAGIAAGLVFPLLPPVQEYAQEGRSYALVCALVTWSTYLLVRALDASAALEAGPASPPGPEAGPVANPAVGPEVGSAAVSWWGLFRVPGAARRRWAGYALVTLVACLLHEFAALVLTAHAVTVVLAGVPSAVRGTVRRTWLVAAVVVAVGLAPQALLSAGQSAQLSWILWPDPVQLATFALLAVVGVLCARVPARARVPVPAHLPARAREAVSARVPVPPQDPVGMRPLALPLLIAPQVTLMLLSQLKPVYVDRYVLYYVVGFALLAGAALDRVFWPLAGEGPGDPRAVRVRRRTAWALAAVLAGLLPLSVHLRGPESRKDDATAVVQAVRDLAEPGDGLLFTPARRRVWTLSEPEQFRGLTDLALSRSPASSGTLYGTEVSADRIEARMHAAERIVVLGDPHGEPEDETSREAAKRTVLRDSFERCAVRDVTGARVSVYARPGHCND</sequence>
<feature type="transmembrane region" description="Helical" evidence="8">
    <location>
        <begin position="387"/>
        <end position="404"/>
    </location>
</feature>
<evidence type="ECO:0000256" key="1">
    <source>
        <dbReference type="ARBA" id="ARBA00004651"/>
    </source>
</evidence>
<evidence type="ECO:0000256" key="4">
    <source>
        <dbReference type="ARBA" id="ARBA00022679"/>
    </source>
</evidence>
<keyword evidence="10" id="KW-1185">Reference proteome</keyword>
<accession>A0ABN0ZD75</accession>
<evidence type="ECO:0000256" key="6">
    <source>
        <dbReference type="ARBA" id="ARBA00022989"/>
    </source>
</evidence>